<dbReference type="PANTHER" id="PTHR45629:SF7">
    <property type="entry name" value="DNA EXCISION REPAIR PROTEIN ERCC-6-RELATED"/>
    <property type="match status" value="1"/>
</dbReference>
<organism evidence="8 9">
    <name type="scientific">Penicillium salamii</name>
    <dbReference type="NCBI Taxonomy" id="1612424"/>
    <lineage>
        <taxon>Eukaryota</taxon>
        <taxon>Fungi</taxon>
        <taxon>Dikarya</taxon>
        <taxon>Ascomycota</taxon>
        <taxon>Pezizomycotina</taxon>
        <taxon>Eurotiomycetes</taxon>
        <taxon>Eurotiomycetidae</taxon>
        <taxon>Eurotiales</taxon>
        <taxon>Aspergillaceae</taxon>
        <taxon>Penicillium</taxon>
    </lineage>
</organism>
<comment type="subcellular location">
    <subcellularLocation>
        <location evidence="1">Nucleus</location>
    </subcellularLocation>
</comment>
<feature type="region of interest" description="Disordered" evidence="6">
    <location>
        <begin position="1"/>
        <end position="71"/>
    </location>
</feature>
<dbReference type="EMBL" id="CAJVPG010000011">
    <property type="protein sequence ID" value="CAG8229281.1"/>
    <property type="molecule type" value="Genomic_DNA"/>
</dbReference>
<dbReference type="InterPro" id="IPR014001">
    <property type="entry name" value="Helicase_ATP-bd"/>
</dbReference>
<dbReference type="InterPro" id="IPR027417">
    <property type="entry name" value="P-loop_NTPase"/>
</dbReference>
<dbReference type="GO" id="GO:0005634">
    <property type="term" value="C:nucleus"/>
    <property type="evidence" value="ECO:0007669"/>
    <property type="project" value="UniProtKB-SubCell"/>
</dbReference>
<dbReference type="CDD" id="cd18005">
    <property type="entry name" value="DEXHc_ERCC6L2"/>
    <property type="match status" value="1"/>
</dbReference>
<keyword evidence="4" id="KW-0067">ATP-binding</keyword>
<dbReference type="AlphaFoldDB" id="A0A9W4I3W9"/>
<evidence type="ECO:0000313" key="8">
    <source>
        <dbReference type="EMBL" id="CAG8229281.1"/>
    </source>
</evidence>
<dbReference type="InterPro" id="IPR050496">
    <property type="entry name" value="SNF2_RAD54_helicase_repair"/>
</dbReference>
<dbReference type="SMART" id="SM00487">
    <property type="entry name" value="DEXDc"/>
    <property type="match status" value="1"/>
</dbReference>
<reference evidence="8" key="1">
    <citation type="submission" date="2021-07" db="EMBL/GenBank/DDBJ databases">
        <authorList>
            <person name="Branca A.L. A."/>
        </authorList>
    </citation>
    <scope>NUCLEOTIDE SEQUENCE</scope>
</reference>
<evidence type="ECO:0000256" key="2">
    <source>
        <dbReference type="ARBA" id="ARBA00022741"/>
    </source>
</evidence>
<dbReference type="OrthoDB" id="2275560at2759"/>
<sequence>MENDHLGSDGHPEVISIDSDDDLEVTHYSTPRNRSSGVKQESATPVRSGSTHISSEAARTVKVQPVDSDEDVNDGELAYKKFKERKSLKRKQTSAIGRKSKIPRGNEFVGRVKPERPTPRPKRPLKSYGEVSSEDELMESTLPGYLKNRRAQFELNHERLQDSGLKLPPTYEDVDFSDDERLEELQERPVFPNLATQKEYKDIELPYSLGVIPAPIAQWLRQYQVEGVAFLHELFVYQKGGVLGDDMGLGKTIQVIAFLTAAYGKTGDERDAKRMRKVRRSDDTAWYPRTLIVCPGTLIANWKSEFTRWGWWNVDSYHGENKDIALDAARSGRVEVLITTYTTYMSNKDSLNMIEWDCVIADECHKIKERKSGTTQSMNEINALCRIGLTGTAIQNKYEELWTLLNWTNPGVLGPVSTWKAKICEPLKIGQSHDATLSELSRARKTAKKLVENLLPQFFLRRMKTLIADQLPKKIDRVVFCPLTETQSEAYENFLDSDIVDYIKNSTQICDCLSGRKRGWCCYRFIPDRDPAAWQSYVFPAIAVLQKLSNHLAILIPQGSDPKEKQDKDKSYLEVALPDKWEDLYRTRDSIVNYANPEFCGNAGFLS</sequence>
<keyword evidence="9" id="KW-1185">Reference proteome</keyword>
<protein>
    <recommendedName>
        <fullName evidence="7">Helicase ATP-binding domain-containing protein</fullName>
    </recommendedName>
</protein>
<dbReference type="Gene3D" id="3.40.50.300">
    <property type="entry name" value="P-loop containing nucleotide triphosphate hydrolases"/>
    <property type="match status" value="1"/>
</dbReference>
<feature type="domain" description="Helicase ATP-binding" evidence="7">
    <location>
        <begin position="232"/>
        <end position="411"/>
    </location>
</feature>
<evidence type="ECO:0000256" key="6">
    <source>
        <dbReference type="SAM" id="MobiDB-lite"/>
    </source>
</evidence>
<evidence type="ECO:0000313" key="9">
    <source>
        <dbReference type="Proteomes" id="UP001152649"/>
    </source>
</evidence>
<dbReference type="Pfam" id="PF00176">
    <property type="entry name" value="SNF2-rel_dom"/>
    <property type="match status" value="1"/>
</dbReference>
<feature type="compositionally biased region" description="Polar residues" evidence="6">
    <location>
        <begin position="27"/>
        <end position="54"/>
    </location>
</feature>
<name>A0A9W4I3W9_9EURO</name>
<accession>A0A9W4I3W9</accession>
<proteinExistence type="predicted"/>
<dbReference type="InterPro" id="IPR058052">
    <property type="entry name" value="DEXHc_ERCC6L2"/>
</dbReference>
<evidence type="ECO:0000256" key="1">
    <source>
        <dbReference type="ARBA" id="ARBA00004123"/>
    </source>
</evidence>
<evidence type="ECO:0000256" key="5">
    <source>
        <dbReference type="ARBA" id="ARBA00023242"/>
    </source>
</evidence>
<comment type="caution">
    <text evidence="8">The sequence shown here is derived from an EMBL/GenBank/DDBJ whole genome shotgun (WGS) entry which is preliminary data.</text>
</comment>
<gene>
    <name evidence="8" type="ORF">PSALAMII_LOCUS232</name>
</gene>
<dbReference type="SUPFAM" id="SSF52540">
    <property type="entry name" value="P-loop containing nucleoside triphosphate hydrolases"/>
    <property type="match status" value="2"/>
</dbReference>
<dbReference type="FunFam" id="3.40.50.10810:FF:000019">
    <property type="entry name" value="DNA excision repair protein ERCC-6-like 2 isoform X1"/>
    <property type="match status" value="1"/>
</dbReference>
<feature type="region of interest" description="Disordered" evidence="6">
    <location>
        <begin position="109"/>
        <end position="134"/>
    </location>
</feature>
<dbReference type="GO" id="GO:0016787">
    <property type="term" value="F:hydrolase activity"/>
    <property type="evidence" value="ECO:0007669"/>
    <property type="project" value="UniProtKB-KW"/>
</dbReference>
<keyword evidence="5" id="KW-0539">Nucleus</keyword>
<keyword evidence="2" id="KW-0547">Nucleotide-binding</keyword>
<dbReference type="InterPro" id="IPR000330">
    <property type="entry name" value="SNF2_N"/>
</dbReference>
<feature type="compositionally biased region" description="Basic and acidic residues" evidence="6">
    <location>
        <begin position="1"/>
        <end position="12"/>
    </location>
</feature>
<dbReference type="PANTHER" id="PTHR45629">
    <property type="entry name" value="SNF2/RAD54 FAMILY MEMBER"/>
    <property type="match status" value="1"/>
</dbReference>
<dbReference type="Gene3D" id="3.40.50.10810">
    <property type="entry name" value="Tandem AAA-ATPase domain"/>
    <property type="match status" value="1"/>
</dbReference>
<dbReference type="InterPro" id="IPR038718">
    <property type="entry name" value="SNF2-like_sf"/>
</dbReference>
<keyword evidence="3" id="KW-0378">Hydrolase</keyword>
<dbReference type="PROSITE" id="PS51192">
    <property type="entry name" value="HELICASE_ATP_BIND_1"/>
    <property type="match status" value="1"/>
</dbReference>
<dbReference type="GO" id="GO:0005524">
    <property type="term" value="F:ATP binding"/>
    <property type="evidence" value="ECO:0007669"/>
    <property type="project" value="InterPro"/>
</dbReference>
<dbReference type="Proteomes" id="UP001152649">
    <property type="component" value="Unassembled WGS sequence"/>
</dbReference>
<evidence type="ECO:0000259" key="7">
    <source>
        <dbReference type="PROSITE" id="PS51192"/>
    </source>
</evidence>
<evidence type="ECO:0000256" key="3">
    <source>
        <dbReference type="ARBA" id="ARBA00022801"/>
    </source>
</evidence>
<evidence type="ECO:0000256" key="4">
    <source>
        <dbReference type="ARBA" id="ARBA00022840"/>
    </source>
</evidence>